<comment type="caution">
    <text evidence="3">The sequence shown here is derived from an EMBL/GenBank/DDBJ whole genome shotgun (WGS) entry which is preliminary data.</text>
</comment>
<sequence length="343" mass="38386">MMMRLMRVWMVAMLVMLVLGVVANGSGNVDHNGKEHDALCDFLKVAVDKWKEVKTRDPEDPLRKALKNAIFGYESAEEELESWKKTLPQDYKNMEEEGSSRTMWCGQQCQGDHQASYPRWPGHSAPHDMVCLCTKGSQGRPVNNSNNQDTLCGNTRETLGSGNEGWTGNNTGQAQMSATWNNVVTKCLEGGRQKSGNLKEALNTFTGILDHKESHGYSSSKQLGEGTPNEWSACTGSPPRGVCVMYYPEDKDTKTWWVDLQNALIEDDKLQNKRAEEETRKKEEAEQQDSPQMEALKSGHPPTNQTDQHNKSNLTDTMRKLNLTGSSSIILPPSWLLRAVLLI</sequence>
<reference evidence="3 4" key="2">
    <citation type="journal article" date="2012" name="Proc. Natl. Acad. Sci. U.S.A.">
        <title>Antigenic diversity is generated by distinct evolutionary mechanisms in African trypanosome species.</title>
        <authorList>
            <person name="Jackson A.P."/>
            <person name="Berry A."/>
            <person name="Aslett M."/>
            <person name="Allison H.C."/>
            <person name="Burton P."/>
            <person name="Vavrova-Anderson J."/>
            <person name="Brown R."/>
            <person name="Browne H."/>
            <person name="Corton N."/>
            <person name="Hauser H."/>
            <person name="Gamble J."/>
            <person name="Gilderthorp R."/>
            <person name="Marcello L."/>
            <person name="McQuillan J."/>
            <person name="Otto T.D."/>
            <person name="Quail M.A."/>
            <person name="Sanders M.J."/>
            <person name="van Tonder A."/>
            <person name="Ginger M.L."/>
            <person name="Field M.C."/>
            <person name="Barry J.D."/>
            <person name="Hertz-Fowler C."/>
            <person name="Berriman M."/>
        </authorList>
    </citation>
    <scope>NUCLEOTIDE SEQUENCE [LARGE SCALE GENOMIC DNA]</scope>
    <source>
        <strain evidence="3 4">IL3000</strain>
    </source>
</reference>
<feature type="region of interest" description="Disordered" evidence="1">
    <location>
        <begin position="213"/>
        <end position="232"/>
    </location>
</feature>
<feature type="compositionally biased region" description="Basic and acidic residues" evidence="1">
    <location>
        <begin position="269"/>
        <end position="285"/>
    </location>
</feature>
<gene>
    <name evidence="3" type="ORF">TCIL3000_0_49780</name>
</gene>
<evidence type="ECO:0000256" key="1">
    <source>
        <dbReference type="SAM" id="MobiDB-lite"/>
    </source>
</evidence>
<keyword evidence="2" id="KW-0732">Signal</keyword>
<name>F9WAS7_TRYCI</name>
<proteinExistence type="predicted"/>
<dbReference type="EMBL" id="CAEQ01001479">
    <property type="protein sequence ID" value="CCD14348.1"/>
    <property type="molecule type" value="Genomic_DNA"/>
</dbReference>
<dbReference type="Proteomes" id="UP000000702">
    <property type="component" value="Unassembled WGS sequence"/>
</dbReference>
<feature type="compositionally biased region" description="Polar residues" evidence="1">
    <location>
        <begin position="301"/>
        <end position="311"/>
    </location>
</feature>
<organism evidence="3 4">
    <name type="scientific">Trypanosoma congolense (strain IL3000)</name>
    <dbReference type="NCBI Taxonomy" id="1068625"/>
    <lineage>
        <taxon>Eukaryota</taxon>
        <taxon>Discoba</taxon>
        <taxon>Euglenozoa</taxon>
        <taxon>Kinetoplastea</taxon>
        <taxon>Metakinetoplastina</taxon>
        <taxon>Trypanosomatida</taxon>
        <taxon>Trypanosomatidae</taxon>
        <taxon>Trypanosoma</taxon>
        <taxon>Nannomonas</taxon>
    </lineage>
</organism>
<protein>
    <submittedName>
        <fullName evidence="3">Variant surface glycoprotein</fullName>
    </submittedName>
</protein>
<keyword evidence="4" id="KW-1185">Reference proteome</keyword>
<feature type="chain" id="PRO_5003390075" evidence="2">
    <location>
        <begin position="21"/>
        <end position="343"/>
    </location>
</feature>
<reference evidence="4" key="1">
    <citation type="submission" date="2011-07" db="EMBL/GenBank/DDBJ databases">
        <title>Divergent evolution of antigenic variation in African trypanosomes.</title>
        <authorList>
            <person name="Jackson A.P."/>
            <person name="Berry A."/>
            <person name="Allison H.C."/>
            <person name="Burton P."/>
            <person name="Anderson J."/>
            <person name="Aslett M."/>
            <person name="Brown R."/>
            <person name="Corton N."/>
            <person name="Harris D."/>
            <person name="Hauser H."/>
            <person name="Gamble J."/>
            <person name="Gilderthorp R."/>
            <person name="McQuillan J."/>
            <person name="Quail M.A."/>
            <person name="Sanders M."/>
            <person name="Van Tonder A."/>
            <person name="Ginger M.L."/>
            <person name="Donelson J.E."/>
            <person name="Field M.C."/>
            <person name="Barry J.D."/>
            <person name="Berriman M."/>
            <person name="Hertz-Fowler C."/>
        </authorList>
    </citation>
    <scope>NUCLEOTIDE SEQUENCE [LARGE SCALE GENOMIC DNA]</scope>
    <source>
        <strain evidence="4">IL3000</strain>
    </source>
</reference>
<dbReference type="VEuPathDB" id="TriTrypDB:TcIL3000_0_49780"/>
<accession>F9WAS7</accession>
<feature type="region of interest" description="Disordered" evidence="1">
    <location>
        <begin position="269"/>
        <end position="311"/>
    </location>
</feature>
<dbReference type="AlphaFoldDB" id="F9WAS7"/>
<evidence type="ECO:0000256" key="2">
    <source>
        <dbReference type="SAM" id="SignalP"/>
    </source>
</evidence>
<evidence type="ECO:0000313" key="3">
    <source>
        <dbReference type="EMBL" id="CCD14348.1"/>
    </source>
</evidence>
<evidence type="ECO:0000313" key="4">
    <source>
        <dbReference type="Proteomes" id="UP000000702"/>
    </source>
</evidence>
<feature type="signal peptide" evidence="2">
    <location>
        <begin position="1"/>
        <end position="20"/>
    </location>
</feature>